<reference evidence="3" key="1">
    <citation type="submission" date="2016-11" db="UniProtKB">
        <authorList>
            <consortium name="WormBaseParasite"/>
        </authorList>
    </citation>
    <scope>IDENTIFICATION</scope>
</reference>
<organism evidence="2 3">
    <name type="scientific">Heterorhabditis bacteriophora</name>
    <name type="common">Entomopathogenic nematode worm</name>
    <dbReference type="NCBI Taxonomy" id="37862"/>
    <lineage>
        <taxon>Eukaryota</taxon>
        <taxon>Metazoa</taxon>
        <taxon>Ecdysozoa</taxon>
        <taxon>Nematoda</taxon>
        <taxon>Chromadorea</taxon>
        <taxon>Rhabditida</taxon>
        <taxon>Rhabditina</taxon>
        <taxon>Rhabditomorpha</taxon>
        <taxon>Strongyloidea</taxon>
        <taxon>Heterorhabditidae</taxon>
        <taxon>Heterorhabditis</taxon>
    </lineage>
</organism>
<feature type="region of interest" description="Disordered" evidence="1">
    <location>
        <begin position="1"/>
        <end position="38"/>
    </location>
</feature>
<dbReference type="Proteomes" id="UP000095283">
    <property type="component" value="Unplaced"/>
</dbReference>
<protein>
    <submittedName>
        <fullName evidence="3">Uncharacterized protein</fullName>
    </submittedName>
</protein>
<accession>A0A1I7W8U3</accession>
<evidence type="ECO:0000313" key="2">
    <source>
        <dbReference type="Proteomes" id="UP000095283"/>
    </source>
</evidence>
<dbReference type="WBParaSite" id="Hba_01064">
    <property type="protein sequence ID" value="Hba_01064"/>
    <property type="gene ID" value="Hba_01064"/>
</dbReference>
<name>A0A1I7W8U3_HETBA</name>
<sequence>MSQSLSHHLRRKRIQRQISRSMKNERMAEKEKDIALMP</sequence>
<feature type="compositionally biased region" description="Basic and acidic residues" evidence="1">
    <location>
        <begin position="22"/>
        <end position="38"/>
    </location>
</feature>
<proteinExistence type="predicted"/>
<dbReference type="AlphaFoldDB" id="A0A1I7W8U3"/>
<evidence type="ECO:0000256" key="1">
    <source>
        <dbReference type="SAM" id="MobiDB-lite"/>
    </source>
</evidence>
<keyword evidence="2" id="KW-1185">Reference proteome</keyword>
<evidence type="ECO:0000313" key="3">
    <source>
        <dbReference type="WBParaSite" id="Hba_01064"/>
    </source>
</evidence>